<dbReference type="Proteomes" id="UP001157502">
    <property type="component" value="Chromosome 36"/>
</dbReference>
<reference evidence="1" key="1">
    <citation type="submission" date="2021-05" db="EMBL/GenBank/DDBJ databases">
        <authorList>
            <person name="Pan Q."/>
            <person name="Jouanno E."/>
            <person name="Zahm M."/>
            <person name="Klopp C."/>
            <person name="Cabau C."/>
            <person name="Louis A."/>
            <person name="Berthelot C."/>
            <person name="Parey E."/>
            <person name="Roest Crollius H."/>
            <person name="Montfort J."/>
            <person name="Robinson-Rechavi M."/>
            <person name="Bouchez O."/>
            <person name="Lampietro C."/>
            <person name="Lopez Roques C."/>
            <person name="Donnadieu C."/>
            <person name="Postlethwait J."/>
            <person name="Bobe J."/>
            <person name="Dillon D."/>
            <person name="Chandos A."/>
            <person name="von Hippel F."/>
            <person name="Guiguen Y."/>
        </authorList>
    </citation>
    <scope>NUCLEOTIDE SEQUENCE</scope>
    <source>
        <strain evidence="1">YG-Jan2019</strain>
    </source>
</reference>
<evidence type="ECO:0000313" key="1">
    <source>
        <dbReference type="EMBL" id="KAJ7985156.1"/>
    </source>
</evidence>
<gene>
    <name evidence="1" type="ORF">DPEC_G00349160</name>
</gene>
<comment type="caution">
    <text evidence="1">The sequence shown here is derived from an EMBL/GenBank/DDBJ whole genome shotgun (WGS) entry which is preliminary data.</text>
</comment>
<name>A0ACC2F1B8_DALPE</name>
<organism evidence="1 2">
    <name type="scientific">Dallia pectoralis</name>
    <name type="common">Alaska blackfish</name>
    <dbReference type="NCBI Taxonomy" id="75939"/>
    <lineage>
        <taxon>Eukaryota</taxon>
        <taxon>Metazoa</taxon>
        <taxon>Chordata</taxon>
        <taxon>Craniata</taxon>
        <taxon>Vertebrata</taxon>
        <taxon>Euteleostomi</taxon>
        <taxon>Actinopterygii</taxon>
        <taxon>Neopterygii</taxon>
        <taxon>Teleostei</taxon>
        <taxon>Protacanthopterygii</taxon>
        <taxon>Esociformes</taxon>
        <taxon>Umbridae</taxon>
        <taxon>Dallia</taxon>
    </lineage>
</organism>
<accession>A0ACC2F1B8</accession>
<evidence type="ECO:0000313" key="2">
    <source>
        <dbReference type="Proteomes" id="UP001157502"/>
    </source>
</evidence>
<proteinExistence type="predicted"/>
<dbReference type="EMBL" id="CM055763">
    <property type="protein sequence ID" value="KAJ7985156.1"/>
    <property type="molecule type" value="Genomic_DNA"/>
</dbReference>
<sequence length="84" mass="9182">MHSVCRVLWPGTSMGASECPVTKNRVKLKDPANPLRFLARVSQTALSTEPHLTPEGLQIPISDSGPFNLLSSTAVRRAGHSFRR</sequence>
<keyword evidence="2" id="KW-1185">Reference proteome</keyword>
<protein>
    <submittedName>
        <fullName evidence="1">Uncharacterized protein</fullName>
    </submittedName>
</protein>